<evidence type="ECO:0000313" key="7">
    <source>
        <dbReference type="Proteomes" id="UP000001591"/>
    </source>
</evidence>
<sequence length="211" mass="22280">MTPSRVLRIAIGILAGLILAALVAFWTVRQDAGRAGGVPAGAIATPGVTIGGDFRLVDETGREVTSADYAGKYRLIFFGFTFCPDICPTELQLIARALDALGPDAAAVQPLFVSIDPERDGPAQLAEYTDMFHPAIVGLTGTPEQVAAAARAFRVYYAKAPAADGSTYTMDHSTYTYLMGPDGGFLTVFPRGTGAGEIADAIRQYIRSASR</sequence>
<dbReference type="SUPFAM" id="SSF52833">
    <property type="entry name" value="Thioredoxin-like"/>
    <property type="match status" value="1"/>
</dbReference>
<keyword evidence="3" id="KW-0479">Metal-binding</keyword>
<dbReference type="CDD" id="cd02968">
    <property type="entry name" value="SCO"/>
    <property type="match status" value="1"/>
</dbReference>
<evidence type="ECO:0000313" key="6">
    <source>
        <dbReference type="EMBL" id="ACJ00865.1"/>
    </source>
</evidence>
<feature type="disulfide bond" description="Redox-active" evidence="4">
    <location>
        <begin position="83"/>
        <end position="87"/>
    </location>
</feature>
<keyword evidence="5" id="KW-0472">Membrane</keyword>
<protein>
    <submittedName>
        <fullName evidence="6">Sco1</fullName>
    </submittedName>
</protein>
<keyword evidence="7" id="KW-1185">Reference proteome</keyword>
<comment type="similarity">
    <text evidence="1">Belongs to the SCO1/2 family.</text>
</comment>
<organism evidence="6 7">
    <name type="scientific">Rhodospirillum centenum (strain ATCC 51521 / SW)</name>
    <dbReference type="NCBI Taxonomy" id="414684"/>
    <lineage>
        <taxon>Bacteria</taxon>
        <taxon>Pseudomonadati</taxon>
        <taxon>Pseudomonadota</taxon>
        <taxon>Alphaproteobacteria</taxon>
        <taxon>Rhodospirillales</taxon>
        <taxon>Rhodospirillaceae</taxon>
        <taxon>Rhodospirillum</taxon>
    </lineage>
</organism>
<name>B6IX41_RHOCS</name>
<feature type="transmembrane region" description="Helical" evidence="5">
    <location>
        <begin position="6"/>
        <end position="28"/>
    </location>
</feature>
<dbReference type="InterPro" id="IPR003782">
    <property type="entry name" value="SCO1/SenC"/>
</dbReference>
<dbReference type="PANTHER" id="PTHR12151:SF25">
    <property type="entry name" value="LINALOOL DEHYDRATASE_ISOMERASE DOMAIN-CONTAINING PROTEIN"/>
    <property type="match status" value="1"/>
</dbReference>
<dbReference type="PANTHER" id="PTHR12151">
    <property type="entry name" value="ELECTRON TRANSPORT PROTIN SCO1/SENC FAMILY MEMBER"/>
    <property type="match status" value="1"/>
</dbReference>
<feature type="binding site" evidence="3">
    <location>
        <position position="172"/>
    </location>
    <ligand>
        <name>Cu cation</name>
        <dbReference type="ChEBI" id="CHEBI:23378"/>
    </ligand>
</feature>
<keyword evidence="5" id="KW-1133">Transmembrane helix</keyword>
<reference evidence="6 7" key="1">
    <citation type="journal article" date="2010" name="BMC Genomics">
        <title>Metabolic flexibility revealed in the genome of the cyst-forming alpha-1 proteobacterium Rhodospirillum centenum.</title>
        <authorList>
            <person name="Lu Y.K."/>
            <person name="Marden J."/>
            <person name="Han M."/>
            <person name="Swingley W.D."/>
            <person name="Mastrian S.D."/>
            <person name="Chowdhury S.R."/>
            <person name="Hao J."/>
            <person name="Helmy T."/>
            <person name="Kim S."/>
            <person name="Kurdoglu A.A."/>
            <person name="Matthies H.J."/>
            <person name="Rollo D."/>
            <person name="Stothard P."/>
            <person name="Blankenship R.E."/>
            <person name="Bauer C.E."/>
            <person name="Touchman J.W."/>
        </authorList>
    </citation>
    <scope>NUCLEOTIDE SEQUENCE [LARGE SCALE GENOMIC DNA]</scope>
    <source>
        <strain evidence="7">ATCC 51521 / SW</strain>
    </source>
</reference>
<evidence type="ECO:0000256" key="1">
    <source>
        <dbReference type="ARBA" id="ARBA00010996"/>
    </source>
</evidence>
<feature type="binding site" evidence="3">
    <location>
        <position position="87"/>
    </location>
    <ligand>
        <name>Cu cation</name>
        <dbReference type="ChEBI" id="CHEBI:23378"/>
    </ligand>
</feature>
<dbReference type="Pfam" id="PF02630">
    <property type="entry name" value="SCO1-SenC"/>
    <property type="match status" value="1"/>
</dbReference>
<dbReference type="HOGENOM" id="CLU_050131_3_1_5"/>
<dbReference type="FunFam" id="3.40.30.10:FF:000013">
    <property type="entry name" value="Blast:Protein SCO1 homolog, mitochondrial"/>
    <property type="match status" value="1"/>
</dbReference>
<gene>
    <name evidence="6" type="ordered locus">RC1_3507</name>
</gene>
<accession>B6IX41</accession>
<dbReference type="AlphaFoldDB" id="B6IX41"/>
<feature type="binding site" evidence="3">
    <location>
        <position position="83"/>
    </location>
    <ligand>
        <name>Cu cation</name>
        <dbReference type="ChEBI" id="CHEBI:23378"/>
    </ligand>
</feature>
<dbReference type="eggNOG" id="COG1999">
    <property type="taxonomic scope" value="Bacteria"/>
</dbReference>
<dbReference type="GO" id="GO:0046872">
    <property type="term" value="F:metal ion binding"/>
    <property type="evidence" value="ECO:0007669"/>
    <property type="project" value="UniProtKB-KW"/>
</dbReference>
<evidence type="ECO:0000256" key="4">
    <source>
        <dbReference type="PIRSR" id="PIRSR603782-2"/>
    </source>
</evidence>
<dbReference type="KEGG" id="rce:RC1_3507"/>
<dbReference type="OrthoDB" id="9790194at2"/>
<dbReference type="InterPro" id="IPR036249">
    <property type="entry name" value="Thioredoxin-like_sf"/>
</dbReference>
<dbReference type="STRING" id="414684.RC1_3507"/>
<dbReference type="Gene3D" id="3.40.30.10">
    <property type="entry name" value="Glutaredoxin"/>
    <property type="match status" value="1"/>
</dbReference>
<evidence type="ECO:0000256" key="3">
    <source>
        <dbReference type="PIRSR" id="PIRSR603782-1"/>
    </source>
</evidence>
<evidence type="ECO:0000256" key="5">
    <source>
        <dbReference type="SAM" id="Phobius"/>
    </source>
</evidence>
<dbReference type="EMBL" id="CP000613">
    <property type="protein sequence ID" value="ACJ00865.1"/>
    <property type="molecule type" value="Genomic_DNA"/>
</dbReference>
<dbReference type="RefSeq" id="WP_012568643.1">
    <property type="nucleotide sequence ID" value="NC_011420.2"/>
</dbReference>
<keyword evidence="4" id="KW-1015">Disulfide bond</keyword>
<proteinExistence type="inferred from homology"/>
<keyword evidence="2 3" id="KW-0186">Copper</keyword>
<keyword evidence="5" id="KW-0812">Transmembrane</keyword>
<dbReference type="Proteomes" id="UP000001591">
    <property type="component" value="Chromosome"/>
</dbReference>
<evidence type="ECO:0000256" key="2">
    <source>
        <dbReference type="ARBA" id="ARBA00023008"/>
    </source>
</evidence>